<evidence type="ECO:0000313" key="3">
    <source>
        <dbReference type="EMBL" id="KAJ8438026.1"/>
    </source>
</evidence>
<keyword evidence="4" id="KW-1185">Reference proteome</keyword>
<reference evidence="3" key="1">
    <citation type="submission" date="2022-04" db="EMBL/GenBank/DDBJ databases">
        <title>Carnegiea gigantea Genome sequencing and assembly v2.</title>
        <authorList>
            <person name="Copetti D."/>
            <person name="Sanderson M.J."/>
            <person name="Burquez A."/>
            <person name="Wojciechowski M.F."/>
        </authorList>
    </citation>
    <scope>NUCLEOTIDE SEQUENCE</scope>
    <source>
        <strain evidence="3">SGP5-SGP5p</strain>
        <tissue evidence="3">Aerial part</tissue>
    </source>
</reference>
<dbReference type="OrthoDB" id="1858978at2759"/>
<dbReference type="PROSITE" id="PS52045">
    <property type="entry name" value="NEPROSIN_PEP_CD"/>
    <property type="match status" value="1"/>
</dbReference>
<dbReference type="PANTHER" id="PTHR31589:SF223">
    <property type="entry name" value="PROTEIN, PUTATIVE (DUF239)-RELATED"/>
    <property type="match status" value="1"/>
</dbReference>
<dbReference type="Pfam" id="PF14365">
    <property type="entry name" value="Neprosin_AP"/>
    <property type="match status" value="1"/>
</dbReference>
<protein>
    <recommendedName>
        <fullName evidence="2">Neprosin PEP catalytic domain-containing protein</fullName>
    </recommendedName>
</protein>
<keyword evidence="1" id="KW-0732">Signal</keyword>
<feature type="signal peptide" evidence="1">
    <location>
        <begin position="1"/>
        <end position="24"/>
    </location>
</feature>
<feature type="domain" description="Neprosin PEP catalytic" evidence="2">
    <location>
        <begin position="127"/>
        <end position="405"/>
    </location>
</feature>
<dbReference type="EMBL" id="JAKOGI010000273">
    <property type="protein sequence ID" value="KAJ8438026.1"/>
    <property type="molecule type" value="Genomic_DNA"/>
</dbReference>
<proteinExistence type="predicted"/>
<evidence type="ECO:0000313" key="4">
    <source>
        <dbReference type="Proteomes" id="UP001153076"/>
    </source>
</evidence>
<dbReference type="Proteomes" id="UP001153076">
    <property type="component" value="Unassembled WGS sequence"/>
</dbReference>
<organism evidence="3 4">
    <name type="scientific">Carnegiea gigantea</name>
    <dbReference type="NCBI Taxonomy" id="171969"/>
    <lineage>
        <taxon>Eukaryota</taxon>
        <taxon>Viridiplantae</taxon>
        <taxon>Streptophyta</taxon>
        <taxon>Embryophyta</taxon>
        <taxon>Tracheophyta</taxon>
        <taxon>Spermatophyta</taxon>
        <taxon>Magnoliopsida</taxon>
        <taxon>eudicotyledons</taxon>
        <taxon>Gunneridae</taxon>
        <taxon>Pentapetalae</taxon>
        <taxon>Caryophyllales</taxon>
        <taxon>Cactineae</taxon>
        <taxon>Cactaceae</taxon>
        <taxon>Cactoideae</taxon>
        <taxon>Echinocereeae</taxon>
        <taxon>Carnegiea</taxon>
    </lineage>
</organism>
<dbReference type="InterPro" id="IPR025521">
    <property type="entry name" value="Neprosin_propep"/>
</dbReference>
<name>A0A9Q1K653_9CARY</name>
<accession>A0A9Q1K653</accession>
<dbReference type="InterPro" id="IPR053168">
    <property type="entry name" value="Glutamic_endopeptidase"/>
</dbReference>
<dbReference type="PANTHER" id="PTHR31589">
    <property type="entry name" value="PROTEIN, PUTATIVE (DUF239)-RELATED-RELATED"/>
    <property type="match status" value="1"/>
</dbReference>
<feature type="chain" id="PRO_5040298193" description="Neprosin PEP catalytic domain-containing protein" evidence="1">
    <location>
        <begin position="25"/>
        <end position="405"/>
    </location>
</feature>
<dbReference type="Pfam" id="PF03080">
    <property type="entry name" value="Neprosin"/>
    <property type="match status" value="1"/>
</dbReference>
<evidence type="ECO:0000259" key="2">
    <source>
        <dbReference type="PROSITE" id="PS52045"/>
    </source>
</evidence>
<comment type="caution">
    <text evidence="3">The sequence shown here is derived from an EMBL/GenBank/DDBJ whole genome shotgun (WGS) entry which is preliminary data.</text>
</comment>
<gene>
    <name evidence="3" type="ORF">Cgig2_030007</name>
</gene>
<dbReference type="AlphaFoldDB" id="A0A9Q1K653"/>
<dbReference type="Gene3D" id="3.90.1320.10">
    <property type="entry name" value="Outer-capsid protein sigma 3, large lobe"/>
    <property type="match status" value="1"/>
</dbReference>
<sequence length="405" mass="44968">MTFSTVVVLQVLVALIVVSHEAEARCANLTSFKDEHGSIIDCIDIHKQPALNHPLLKNHKIQLRPSSLPKGMREEARLNRGGPARALRECPYGTVPIMRTKRGGSNSTKANRALAHPIRAASINPSTSDSSGTSLFAGITTPDLSRKFYGGRVELSVYNLTNIVSPQISQTLLWLGSDVQGDFNSLEFGWTVSIPNLIAISHTWYMRIWMVNPQIYGDNRTRTYSLWTADGHKSTGCYNAECQGYVQVSRTAFLGAPIVPVSDPGHQTYYMEFFLFKDKNTGNWWLTQTLLTGKYEQVGYWPKELFTSMRDFAKVIQIGGKVYIPASAPGNPQMGSGAFVPNDLTRTCYATDIEFVNSDNQFYPPKDVNIKVVADKGEIYNADSMVDNSTSWGYTILFGGPDIKK</sequence>
<evidence type="ECO:0000256" key="1">
    <source>
        <dbReference type="SAM" id="SignalP"/>
    </source>
</evidence>
<dbReference type="InterPro" id="IPR004314">
    <property type="entry name" value="Neprosin"/>
</dbReference>